<dbReference type="Pfam" id="PF02518">
    <property type="entry name" value="HATPase_c"/>
    <property type="match status" value="1"/>
</dbReference>
<dbReference type="RefSeq" id="WP_017829380.1">
    <property type="nucleotide sequence ID" value="NZ_CBDRLE010000001.1"/>
</dbReference>
<dbReference type="EMBL" id="CP118606">
    <property type="protein sequence ID" value="WEF20514.1"/>
    <property type="molecule type" value="Genomic_DNA"/>
</dbReference>
<keyword evidence="3" id="KW-0547">Nucleotide-binding</keyword>
<evidence type="ECO:0000313" key="3">
    <source>
        <dbReference type="EMBL" id="WEF20514.1"/>
    </source>
</evidence>
<feature type="transmembrane region" description="Helical" evidence="1">
    <location>
        <begin position="23"/>
        <end position="42"/>
    </location>
</feature>
<keyword evidence="1" id="KW-0812">Transmembrane</keyword>
<accession>A0AAJ6AMX8</accession>
<dbReference type="AlphaFoldDB" id="A0AAJ6AMX8"/>
<dbReference type="GO" id="GO:0005524">
    <property type="term" value="F:ATP binding"/>
    <property type="evidence" value="ECO:0007669"/>
    <property type="project" value="UniProtKB-KW"/>
</dbReference>
<reference evidence="3" key="1">
    <citation type="submission" date="2023-02" db="EMBL/GenBank/DDBJ databases">
        <title>Genome sequence of Microbacterium liquefaciens B1075.</title>
        <authorList>
            <person name="Cao J."/>
            <person name="Li X."/>
        </authorList>
    </citation>
    <scope>NUCLEOTIDE SEQUENCE</scope>
    <source>
        <strain evidence="3">B1075</strain>
    </source>
</reference>
<dbReference type="InterPro" id="IPR036890">
    <property type="entry name" value="HATPase_C_sf"/>
</dbReference>
<dbReference type="Proteomes" id="UP001214756">
    <property type="component" value="Chromosome"/>
</dbReference>
<feature type="domain" description="Histidine kinase/HSP90-like ATPase" evidence="2">
    <location>
        <begin position="325"/>
        <end position="410"/>
    </location>
</feature>
<feature type="transmembrane region" description="Helical" evidence="1">
    <location>
        <begin position="118"/>
        <end position="137"/>
    </location>
</feature>
<evidence type="ECO:0000313" key="4">
    <source>
        <dbReference type="Proteomes" id="UP001214756"/>
    </source>
</evidence>
<dbReference type="SUPFAM" id="SSF55874">
    <property type="entry name" value="ATPase domain of HSP90 chaperone/DNA topoisomerase II/histidine kinase"/>
    <property type="match status" value="1"/>
</dbReference>
<dbReference type="InterPro" id="IPR003594">
    <property type="entry name" value="HATPase_dom"/>
</dbReference>
<protein>
    <submittedName>
        <fullName evidence="3">ATP-binding protein</fullName>
    </submittedName>
</protein>
<dbReference type="GeneID" id="87017003"/>
<dbReference type="Gene3D" id="3.30.565.10">
    <property type="entry name" value="Histidine kinase-like ATPase, C-terminal domain"/>
    <property type="match status" value="1"/>
</dbReference>
<organism evidence="3 4">
    <name type="scientific">Microbacterium maritypicum</name>
    <name type="common">Microbacterium liquefaciens</name>
    <dbReference type="NCBI Taxonomy" id="33918"/>
    <lineage>
        <taxon>Bacteria</taxon>
        <taxon>Bacillati</taxon>
        <taxon>Actinomycetota</taxon>
        <taxon>Actinomycetes</taxon>
        <taxon>Micrococcales</taxon>
        <taxon>Microbacteriaceae</taxon>
        <taxon>Microbacterium</taxon>
    </lineage>
</organism>
<keyword evidence="3" id="KW-0067">ATP-binding</keyword>
<feature type="transmembrane region" description="Helical" evidence="1">
    <location>
        <begin position="149"/>
        <end position="169"/>
    </location>
</feature>
<name>A0AAJ6AMX8_MICMQ</name>
<keyword evidence="1" id="KW-0472">Membrane</keyword>
<feature type="transmembrane region" description="Helical" evidence="1">
    <location>
        <begin position="54"/>
        <end position="73"/>
    </location>
</feature>
<feature type="transmembrane region" description="Helical" evidence="1">
    <location>
        <begin position="85"/>
        <end position="103"/>
    </location>
</feature>
<keyword evidence="1" id="KW-1133">Transmembrane helix</keyword>
<evidence type="ECO:0000256" key="1">
    <source>
        <dbReference type="SAM" id="Phobius"/>
    </source>
</evidence>
<sequence length="432" mass="46680">MSATAAASAGDSAEMKLRDLDRVLSRLLATGGLMILLMWLVIDVVVDDSEYAGWWVSGHGALAASFLVMAIAPPRLLTVRVLDHAWVLIPVLGIFLQLTAFIAESRPRASGLPADYQIWQVTWMLTAVYLCFLALRIAQSRAASRSIQLIRVALLGGAFALAPALGFWWEYRELPLALASHTIVQFTNSVFPVLLLLFRTRVISYFAVQERWRARAEAASAAKARLVEERELARLAHDTVLGTLNSAALWFRGDTVTLPAPVVEMAREALHALDARADDESTAQPLSTVAQTIVSTAAQLGVEDVVVDCDNRSTTVPGPAASAVGDAVSEAVRNSLRHAPGAAPRIVASLSPDRIEVTVEDDGPGFDLAAVPLDRMGVRESIVRRMIDVPGGDALIESAPDRFTRVHLIWQHPIDVADEHTRTSSRHAAGAS</sequence>
<evidence type="ECO:0000259" key="2">
    <source>
        <dbReference type="Pfam" id="PF02518"/>
    </source>
</evidence>
<proteinExistence type="predicted"/>
<gene>
    <name evidence="3" type="ORF">PWF71_14655</name>
</gene>